<name>A0ABV7Q994_9PSEU</name>
<feature type="signal peptide" evidence="1">
    <location>
        <begin position="1"/>
        <end position="29"/>
    </location>
</feature>
<dbReference type="RefSeq" id="WP_377867697.1">
    <property type="nucleotide sequence ID" value="NZ_JBHMAY010000001.1"/>
</dbReference>
<organism evidence="2 3">
    <name type="scientific">Amycolatopsis halotolerans</name>
    <dbReference type="NCBI Taxonomy" id="330083"/>
    <lineage>
        <taxon>Bacteria</taxon>
        <taxon>Bacillati</taxon>
        <taxon>Actinomycetota</taxon>
        <taxon>Actinomycetes</taxon>
        <taxon>Pseudonocardiales</taxon>
        <taxon>Pseudonocardiaceae</taxon>
        <taxon>Amycolatopsis</taxon>
    </lineage>
</organism>
<proteinExistence type="predicted"/>
<evidence type="ECO:0000313" key="2">
    <source>
        <dbReference type="EMBL" id="MFC3509681.1"/>
    </source>
</evidence>
<evidence type="ECO:0000313" key="3">
    <source>
        <dbReference type="Proteomes" id="UP001595764"/>
    </source>
</evidence>
<dbReference type="PROSITE" id="PS51318">
    <property type="entry name" value="TAT"/>
    <property type="match status" value="1"/>
</dbReference>
<accession>A0ABV7Q994</accession>
<keyword evidence="1" id="KW-0732">Signal</keyword>
<reference evidence="3" key="1">
    <citation type="journal article" date="2019" name="Int. J. Syst. Evol. Microbiol.">
        <title>The Global Catalogue of Microorganisms (GCM) 10K type strain sequencing project: providing services to taxonomists for standard genome sequencing and annotation.</title>
        <authorList>
            <consortium name="The Broad Institute Genomics Platform"/>
            <consortium name="The Broad Institute Genome Sequencing Center for Infectious Disease"/>
            <person name="Wu L."/>
            <person name="Ma J."/>
        </authorList>
    </citation>
    <scope>NUCLEOTIDE SEQUENCE [LARGE SCALE GENOMIC DNA]</scope>
    <source>
        <strain evidence="3">CGMCC 4.7682</strain>
    </source>
</reference>
<dbReference type="Proteomes" id="UP001595764">
    <property type="component" value="Unassembled WGS sequence"/>
</dbReference>
<feature type="chain" id="PRO_5047342010" description="Tat pathway signal sequence domain protein" evidence="1">
    <location>
        <begin position="30"/>
        <end position="150"/>
    </location>
</feature>
<protein>
    <recommendedName>
        <fullName evidence="4">Tat pathway signal sequence domain protein</fullName>
    </recommendedName>
</protein>
<evidence type="ECO:0008006" key="4">
    <source>
        <dbReference type="Google" id="ProtNLM"/>
    </source>
</evidence>
<comment type="caution">
    <text evidence="2">The sequence shown here is derived from an EMBL/GenBank/DDBJ whole genome shotgun (WGS) entry which is preliminary data.</text>
</comment>
<dbReference type="InterPro" id="IPR006311">
    <property type="entry name" value="TAT_signal"/>
</dbReference>
<dbReference type="EMBL" id="JBHRWI010000006">
    <property type="protein sequence ID" value="MFC3509681.1"/>
    <property type="molecule type" value="Genomic_DNA"/>
</dbReference>
<keyword evidence="3" id="KW-1185">Reference proteome</keyword>
<sequence length="150" mass="14984">MSSLSRRTLVLTAAVLTGAAVLTSGVASSATESASPSCGAATLRGTYLFSGDGWTITGATATPLAFAGSERFDGAGHVQGVSSTNANGTPSSHNAFTGVYTVAADCTGTLVIGGSLHFDLYLDPSGDSFAYVQTDPGAVSATTEHRATRT</sequence>
<gene>
    <name evidence="2" type="ORF">ACFORO_05865</name>
</gene>
<evidence type="ECO:0000256" key="1">
    <source>
        <dbReference type="SAM" id="SignalP"/>
    </source>
</evidence>